<dbReference type="Gramene" id="ONI10366">
    <property type="protein sequence ID" value="ONI10366"/>
    <property type="gene ID" value="PRUPE_4G043700"/>
</dbReference>
<protein>
    <submittedName>
        <fullName evidence="1">Uncharacterized protein</fullName>
    </submittedName>
</protein>
<accession>A0A251PFM6</accession>
<proteinExistence type="predicted"/>
<gene>
    <name evidence="1" type="ORF">PRUPE_4G043700</name>
</gene>
<evidence type="ECO:0000313" key="2">
    <source>
        <dbReference type="Proteomes" id="UP000006882"/>
    </source>
</evidence>
<dbReference type="Proteomes" id="UP000006882">
    <property type="component" value="Chromosome G4"/>
</dbReference>
<organism evidence="1 2">
    <name type="scientific">Prunus persica</name>
    <name type="common">Peach</name>
    <name type="synonym">Amygdalus persica</name>
    <dbReference type="NCBI Taxonomy" id="3760"/>
    <lineage>
        <taxon>Eukaryota</taxon>
        <taxon>Viridiplantae</taxon>
        <taxon>Streptophyta</taxon>
        <taxon>Embryophyta</taxon>
        <taxon>Tracheophyta</taxon>
        <taxon>Spermatophyta</taxon>
        <taxon>Magnoliopsida</taxon>
        <taxon>eudicotyledons</taxon>
        <taxon>Gunneridae</taxon>
        <taxon>Pentapetalae</taxon>
        <taxon>rosids</taxon>
        <taxon>fabids</taxon>
        <taxon>Rosales</taxon>
        <taxon>Rosaceae</taxon>
        <taxon>Amygdaloideae</taxon>
        <taxon>Amygdaleae</taxon>
        <taxon>Prunus</taxon>
    </lineage>
</organism>
<dbReference type="AlphaFoldDB" id="A0A251PFM6"/>
<name>A0A251PFM6_PRUPE</name>
<keyword evidence="2" id="KW-1185">Reference proteome</keyword>
<reference evidence="1 2" key="1">
    <citation type="journal article" date="2013" name="Nat. Genet.">
        <title>The high-quality draft genome of peach (Prunus persica) identifies unique patterns of genetic diversity, domestication and genome evolution.</title>
        <authorList>
            <consortium name="International Peach Genome Initiative"/>
            <person name="Verde I."/>
            <person name="Abbott A.G."/>
            <person name="Scalabrin S."/>
            <person name="Jung S."/>
            <person name="Shu S."/>
            <person name="Marroni F."/>
            <person name="Zhebentyayeva T."/>
            <person name="Dettori M.T."/>
            <person name="Grimwood J."/>
            <person name="Cattonaro F."/>
            <person name="Zuccolo A."/>
            <person name="Rossini L."/>
            <person name="Jenkins J."/>
            <person name="Vendramin E."/>
            <person name="Meisel L.A."/>
            <person name="Decroocq V."/>
            <person name="Sosinski B."/>
            <person name="Prochnik S."/>
            <person name="Mitros T."/>
            <person name="Policriti A."/>
            <person name="Cipriani G."/>
            <person name="Dondini L."/>
            <person name="Ficklin S."/>
            <person name="Goodstein D.M."/>
            <person name="Xuan P."/>
            <person name="Del Fabbro C."/>
            <person name="Aramini V."/>
            <person name="Copetti D."/>
            <person name="Gonzalez S."/>
            <person name="Horner D.S."/>
            <person name="Falchi R."/>
            <person name="Lucas S."/>
            <person name="Mica E."/>
            <person name="Maldonado J."/>
            <person name="Lazzari B."/>
            <person name="Bielenberg D."/>
            <person name="Pirona R."/>
            <person name="Miculan M."/>
            <person name="Barakat A."/>
            <person name="Testolin R."/>
            <person name="Stella A."/>
            <person name="Tartarini S."/>
            <person name="Tonutti P."/>
            <person name="Arus P."/>
            <person name="Orellana A."/>
            <person name="Wells C."/>
            <person name="Main D."/>
            <person name="Vizzotto G."/>
            <person name="Silva H."/>
            <person name="Salamini F."/>
            <person name="Schmutz J."/>
            <person name="Morgante M."/>
            <person name="Rokhsar D.S."/>
        </authorList>
    </citation>
    <scope>NUCLEOTIDE SEQUENCE [LARGE SCALE GENOMIC DNA]</scope>
    <source>
        <strain evidence="2">cv. Nemared</strain>
    </source>
</reference>
<dbReference type="EMBL" id="CM007654">
    <property type="protein sequence ID" value="ONI10366.1"/>
    <property type="molecule type" value="Genomic_DNA"/>
</dbReference>
<sequence length="67" mass="7581">MMVVPDMICKINFQIVIVRLIKIHLSFHQLKGKKRGGSLKAALTQFVPTILSLGERLRYNSLTATNQ</sequence>
<evidence type="ECO:0000313" key="1">
    <source>
        <dbReference type="EMBL" id="ONI10366.1"/>
    </source>
</evidence>